<evidence type="ECO:0000256" key="2">
    <source>
        <dbReference type="SAM" id="SignalP"/>
    </source>
</evidence>
<protein>
    <recommendedName>
        <fullName evidence="4">Secreted protein</fullName>
    </recommendedName>
</protein>
<feature type="region of interest" description="Disordered" evidence="1">
    <location>
        <begin position="30"/>
        <end position="51"/>
    </location>
</feature>
<evidence type="ECO:0008006" key="4">
    <source>
        <dbReference type="Google" id="ProtNLM"/>
    </source>
</evidence>
<feature type="chain" id="PRO_5041118797" description="Secreted protein" evidence="2">
    <location>
        <begin position="31"/>
        <end position="179"/>
    </location>
</feature>
<dbReference type="EMBL" id="AH013300">
    <property type="protein sequence ID" value="AAQ93589.1"/>
    <property type="molecule type" value="Genomic_DNA"/>
</dbReference>
<name>Q6TMN4_STRCL</name>
<evidence type="ECO:0000256" key="1">
    <source>
        <dbReference type="SAM" id="MobiDB-lite"/>
    </source>
</evidence>
<dbReference type="RefSeq" id="WP_003958337.1">
    <property type="nucleotide sequence ID" value="NZ_CM001017.1"/>
</dbReference>
<evidence type="ECO:0000313" key="3">
    <source>
        <dbReference type="EMBL" id="AAQ93589.1"/>
    </source>
</evidence>
<geneLocation type="plasmid" evidence="3">
    <name>pSCL2</name>
</geneLocation>
<accession>Q6TMN4</accession>
<sequence>MRLGTYQNALAAVGAALAVSVAIIPQSAHAGTGAEDPATATSPAPPGSREVSLTPEIIYDGAPPVSEESATKCTANGDTCQILKGSGLTVDRWYSTAYQFPADGPKCNIVATFKYNTRHSAGPHVWDVASFRGCATAPPRGYIKWTTSNVGPVVFSRNNHVNVSWTDGFGTTPDAHVHS</sequence>
<dbReference type="AlphaFoldDB" id="Q6TMN4"/>
<keyword evidence="2" id="KW-0732">Signal</keyword>
<proteinExistence type="predicted"/>
<organism evidence="3">
    <name type="scientific">Streptomyces clavuligerus</name>
    <dbReference type="NCBI Taxonomy" id="1901"/>
    <lineage>
        <taxon>Bacteria</taxon>
        <taxon>Bacillati</taxon>
        <taxon>Actinomycetota</taxon>
        <taxon>Actinomycetes</taxon>
        <taxon>Kitasatosporales</taxon>
        <taxon>Streptomycetaceae</taxon>
        <taxon>Streptomyces</taxon>
    </lineage>
</organism>
<feature type="signal peptide" evidence="2">
    <location>
        <begin position="1"/>
        <end position="30"/>
    </location>
</feature>
<accession>B5H231</accession>
<gene>
    <name evidence="3" type="ORF">pSCL2.8.25.4</name>
</gene>
<keyword evidence="3" id="KW-0614">Plasmid</keyword>
<dbReference type="KEGG" id="sclf:BB341_30530"/>
<reference evidence="3" key="1">
    <citation type="submission" date="2003-09" db="EMBL/GenBank/DDBJ databases">
        <title>Characterization of pSCL2, a giant linear plasmid in Streptomyces clavuligerus.</title>
        <authorList>
            <person name="Wu W."/>
            <person name="Roy K.L."/>
        </authorList>
    </citation>
    <scope>NUCLEOTIDE SEQUENCE</scope>
    <source>
        <plasmid evidence="3">pSCL2</plasmid>
    </source>
</reference>